<keyword evidence="6 10" id="KW-1133">Transmembrane helix</keyword>
<keyword evidence="4 9" id="KW-0812">Transmembrane</keyword>
<evidence type="ECO:0000256" key="3">
    <source>
        <dbReference type="ARBA" id="ARBA00022475"/>
    </source>
</evidence>
<gene>
    <name evidence="12" type="ORF">NDK47_09265</name>
</gene>
<feature type="transmembrane region" description="Helical" evidence="10">
    <location>
        <begin position="135"/>
        <end position="153"/>
    </location>
</feature>
<comment type="similarity">
    <text evidence="9">Belongs to the OXA1/ALB3/YidC family.</text>
</comment>
<dbReference type="InterPro" id="IPR001708">
    <property type="entry name" value="YidC/ALB3/OXA1/COX18"/>
</dbReference>
<evidence type="ECO:0000256" key="8">
    <source>
        <dbReference type="ARBA" id="ARBA00023186"/>
    </source>
</evidence>
<feature type="transmembrane region" description="Helical" evidence="10">
    <location>
        <begin position="165"/>
        <end position="184"/>
    </location>
</feature>
<evidence type="ECO:0000256" key="10">
    <source>
        <dbReference type="SAM" id="Phobius"/>
    </source>
</evidence>
<dbReference type="PANTHER" id="PTHR12428">
    <property type="entry name" value="OXA1"/>
    <property type="match status" value="1"/>
</dbReference>
<comment type="subcellular location">
    <subcellularLocation>
        <location evidence="1">Cell membrane</location>
        <topology evidence="1">Multi-pass membrane protein</topology>
    </subcellularLocation>
    <subcellularLocation>
        <location evidence="9">Membrane</location>
        <topology evidence="9">Multi-pass membrane protein</topology>
    </subcellularLocation>
</comment>
<evidence type="ECO:0000313" key="12">
    <source>
        <dbReference type="EMBL" id="USG67443.1"/>
    </source>
</evidence>
<evidence type="ECO:0000313" key="13">
    <source>
        <dbReference type="Proteomes" id="UP001056500"/>
    </source>
</evidence>
<organism evidence="12 13">
    <name type="scientific">Brevibacillus ruminantium</name>
    <dbReference type="NCBI Taxonomy" id="2950604"/>
    <lineage>
        <taxon>Bacteria</taxon>
        <taxon>Bacillati</taxon>
        <taxon>Bacillota</taxon>
        <taxon>Bacilli</taxon>
        <taxon>Bacillales</taxon>
        <taxon>Paenibacillaceae</taxon>
        <taxon>Brevibacillus</taxon>
    </lineage>
</organism>
<dbReference type="RefSeq" id="WP_251874542.1">
    <property type="nucleotide sequence ID" value="NZ_CP098755.1"/>
</dbReference>
<feature type="transmembrane region" description="Helical" evidence="10">
    <location>
        <begin position="92"/>
        <end position="115"/>
    </location>
</feature>
<dbReference type="EMBL" id="CP098755">
    <property type="protein sequence ID" value="USG67443.1"/>
    <property type="molecule type" value="Genomic_DNA"/>
</dbReference>
<feature type="transmembrane region" description="Helical" evidence="10">
    <location>
        <begin position="26"/>
        <end position="46"/>
    </location>
</feature>
<evidence type="ECO:0000256" key="4">
    <source>
        <dbReference type="ARBA" id="ARBA00022692"/>
    </source>
</evidence>
<feature type="domain" description="Membrane insertase YidC/Oxa/ALB C-terminal" evidence="11">
    <location>
        <begin position="26"/>
        <end position="205"/>
    </location>
</feature>
<keyword evidence="8" id="KW-0143">Chaperone</keyword>
<name>A0ABY4WK76_9BACL</name>
<sequence>MYTFVQPVIDLLASILQVLFHFVQDWGIAIILLTLFVRGLLFPLSLRTARQTMRQALIRPELKLIQERHKEDQAKAMEETMKLYQRAGIKPLSMFTTSILQMPIFMAMYGLFLSHGASMSSSFIPWVASFAQVDQWHILPALAAGLTFVTSLIPLTSEMVTDAPLFPRIASSLVMVVVFLLILWKAPVALGLYWTSGSLFGLLERGFYRSPLGKKILLRGRPELITSRE</sequence>
<evidence type="ECO:0000256" key="7">
    <source>
        <dbReference type="ARBA" id="ARBA00023136"/>
    </source>
</evidence>
<dbReference type="Pfam" id="PF02096">
    <property type="entry name" value="60KD_IMP"/>
    <property type="match status" value="1"/>
</dbReference>
<evidence type="ECO:0000259" key="11">
    <source>
        <dbReference type="Pfam" id="PF02096"/>
    </source>
</evidence>
<dbReference type="CDD" id="cd20070">
    <property type="entry name" value="5TM_YidC_Alb3"/>
    <property type="match status" value="1"/>
</dbReference>
<dbReference type="PANTHER" id="PTHR12428:SF65">
    <property type="entry name" value="CYTOCHROME C OXIDASE ASSEMBLY PROTEIN COX18, MITOCHONDRIAL"/>
    <property type="match status" value="1"/>
</dbReference>
<keyword evidence="5" id="KW-0653">Protein transport</keyword>
<evidence type="ECO:0000256" key="1">
    <source>
        <dbReference type="ARBA" id="ARBA00004651"/>
    </source>
</evidence>
<keyword evidence="3" id="KW-1003">Cell membrane</keyword>
<dbReference type="Proteomes" id="UP001056500">
    <property type="component" value="Chromosome"/>
</dbReference>
<dbReference type="InterPro" id="IPR047196">
    <property type="entry name" value="YidC_ALB_C"/>
</dbReference>
<accession>A0ABY4WK76</accession>
<evidence type="ECO:0000256" key="9">
    <source>
        <dbReference type="RuleBase" id="RU003945"/>
    </source>
</evidence>
<proteinExistence type="inferred from homology"/>
<evidence type="ECO:0000256" key="5">
    <source>
        <dbReference type="ARBA" id="ARBA00022927"/>
    </source>
</evidence>
<protein>
    <submittedName>
        <fullName evidence="12">YidC/Oxa1 family membrane protein insertase</fullName>
    </submittedName>
</protein>
<keyword evidence="13" id="KW-1185">Reference proteome</keyword>
<keyword evidence="7 10" id="KW-0472">Membrane</keyword>
<evidence type="ECO:0000256" key="2">
    <source>
        <dbReference type="ARBA" id="ARBA00022448"/>
    </source>
</evidence>
<dbReference type="InterPro" id="IPR028055">
    <property type="entry name" value="YidC/Oxa/ALB_C"/>
</dbReference>
<reference evidence="12" key="1">
    <citation type="submission" date="2022-06" db="EMBL/GenBank/DDBJ databases">
        <title>Genome sequencing of Brevibacillus sp. BB3-R1.</title>
        <authorList>
            <person name="Heo J."/>
            <person name="Lee D."/>
            <person name="Won M."/>
            <person name="Han B.-H."/>
            <person name="Hong S.-B."/>
            <person name="Kwon S.-W."/>
        </authorList>
    </citation>
    <scope>NUCLEOTIDE SEQUENCE</scope>
    <source>
        <strain evidence="12">BB3-R1</strain>
    </source>
</reference>
<keyword evidence="2" id="KW-0813">Transport</keyword>
<dbReference type="NCBIfam" id="TIGR03592">
    <property type="entry name" value="yidC_oxa1_cterm"/>
    <property type="match status" value="1"/>
</dbReference>
<evidence type="ECO:0000256" key="6">
    <source>
        <dbReference type="ARBA" id="ARBA00022989"/>
    </source>
</evidence>